<dbReference type="InParanoid" id="A0A2G4YQQ9"/>
<keyword evidence="3" id="KW-1185">Reference proteome</keyword>
<name>A0A2G4YQQ9_9PROT</name>
<dbReference type="EMBL" id="PDEM01000023">
    <property type="protein sequence ID" value="PHZ84661.1"/>
    <property type="molecule type" value="Genomic_DNA"/>
</dbReference>
<sequence length="105" mass="12073">MTDRPSHAHTSPPPHRDDALSETIPSDPAPSESLTPPPTSRSLWDIAHPLEVAHSILLHHPDPMQELRRRVRYARKRDNPEENLRFWGEVAAYLKAARHYSWDVS</sequence>
<dbReference type="RefSeq" id="WP_099472871.1">
    <property type="nucleotide sequence ID" value="NZ_CP041025.1"/>
</dbReference>
<comment type="caution">
    <text evidence="2">The sequence shown here is derived from an EMBL/GenBank/DDBJ whole genome shotgun (WGS) entry which is preliminary data.</text>
</comment>
<evidence type="ECO:0000313" key="2">
    <source>
        <dbReference type="EMBL" id="PHZ84661.1"/>
    </source>
</evidence>
<organism evidence="2 3">
    <name type="scientific">Paremcibacter congregatus</name>
    <dbReference type="NCBI Taxonomy" id="2043170"/>
    <lineage>
        <taxon>Bacteria</taxon>
        <taxon>Pseudomonadati</taxon>
        <taxon>Pseudomonadota</taxon>
        <taxon>Alphaproteobacteria</taxon>
        <taxon>Emcibacterales</taxon>
        <taxon>Emcibacteraceae</taxon>
        <taxon>Paremcibacter</taxon>
    </lineage>
</organism>
<evidence type="ECO:0000256" key="1">
    <source>
        <dbReference type="SAM" id="MobiDB-lite"/>
    </source>
</evidence>
<accession>A0A2G4YQQ9</accession>
<dbReference type="Proteomes" id="UP000229730">
    <property type="component" value="Unassembled WGS sequence"/>
</dbReference>
<proteinExistence type="predicted"/>
<evidence type="ECO:0000313" key="3">
    <source>
        <dbReference type="Proteomes" id="UP000229730"/>
    </source>
</evidence>
<feature type="region of interest" description="Disordered" evidence="1">
    <location>
        <begin position="1"/>
        <end position="42"/>
    </location>
</feature>
<dbReference type="AlphaFoldDB" id="A0A2G4YQQ9"/>
<protein>
    <submittedName>
        <fullName evidence="2">Uncharacterized protein</fullName>
    </submittedName>
</protein>
<reference evidence="2 3" key="1">
    <citation type="submission" date="2017-10" db="EMBL/GenBank/DDBJ databases">
        <title>Frigbacter circumglobatus gen. nov. sp. nov., isolated from sediment cultured in situ.</title>
        <authorList>
            <person name="Zhao Z."/>
        </authorList>
    </citation>
    <scope>NUCLEOTIDE SEQUENCE [LARGE SCALE GENOMIC DNA]</scope>
    <source>
        <strain evidence="2 3">ZYL</strain>
    </source>
</reference>
<gene>
    <name evidence="2" type="ORF">CRD36_10240</name>
</gene>